<keyword evidence="5 8" id="KW-0339">Growth factor</keyword>
<dbReference type="GO" id="GO:0005125">
    <property type="term" value="F:cytokine activity"/>
    <property type="evidence" value="ECO:0007669"/>
    <property type="project" value="TreeGrafter"/>
</dbReference>
<evidence type="ECO:0000256" key="7">
    <source>
        <dbReference type="ARBA" id="ARBA00023180"/>
    </source>
</evidence>
<dbReference type="Pfam" id="PF00019">
    <property type="entry name" value="TGF_beta"/>
    <property type="match status" value="1"/>
</dbReference>
<feature type="compositionally biased region" description="Basic residues" evidence="9">
    <location>
        <begin position="447"/>
        <end position="468"/>
    </location>
</feature>
<dbReference type="AlphaFoldDB" id="A0AAV1YQI0"/>
<feature type="domain" description="TGF-beta family profile" evidence="11">
    <location>
        <begin position="463"/>
        <end position="592"/>
    </location>
</feature>
<dbReference type="InterPro" id="IPR017948">
    <property type="entry name" value="TGFb_CS"/>
</dbReference>
<evidence type="ECO:0000256" key="4">
    <source>
        <dbReference type="ARBA" id="ARBA00022729"/>
    </source>
</evidence>
<dbReference type="GO" id="GO:0008083">
    <property type="term" value="F:growth factor activity"/>
    <property type="evidence" value="ECO:0007669"/>
    <property type="project" value="UniProtKB-KW"/>
</dbReference>
<proteinExistence type="inferred from homology"/>
<evidence type="ECO:0000256" key="6">
    <source>
        <dbReference type="ARBA" id="ARBA00023157"/>
    </source>
</evidence>
<dbReference type="InterPro" id="IPR015615">
    <property type="entry name" value="TGF-beta-rel"/>
</dbReference>
<dbReference type="Gene3D" id="2.60.120.970">
    <property type="match status" value="1"/>
</dbReference>
<comment type="caution">
    <text evidence="12">The sequence shown here is derived from an EMBL/GenBank/DDBJ whole genome shotgun (WGS) entry which is preliminary data.</text>
</comment>
<feature type="chain" id="PRO_5043662567" description="TGF-beta family profile domain-containing protein" evidence="10">
    <location>
        <begin position="27"/>
        <end position="592"/>
    </location>
</feature>
<dbReference type="InterPro" id="IPR001111">
    <property type="entry name" value="TGF-b_propeptide"/>
</dbReference>
<keyword evidence="13" id="KW-1185">Reference proteome</keyword>
<evidence type="ECO:0000256" key="1">
    <source>
        <dbReference type="ARBA" id="ARBA00004613"/>
    </source>
</evidence>
<dbReference type="EMBL" id="CAXIEN010000001">
    <property type="protein sequence ID" value="CAL1260966.1"/>
    <property type="molecule type" value="Genomic_DNA"/>
</dbReference>
<dbReference type="InterPro" id="IPR001839">
    <property type="entry name" value="TGF-b_C"/>
</dbReference>
<dbReference type="Pfam" id="PF00688">
    <property type="entry name" value="TGFb_propeptide"/>
    <property type="match status" value="1"/>
</dbReference>
<name>A0AAV1YQI0_9ARAC</name>
<dbReference type="CDD" id="cd13763">
    <property type="entry name" value="TGF_beta_BMP3_like"/>
    <property type="match status" value="1"/>
</dbReference>
<dbReference type="SMART" id="SM00204">
    <property type="entry name" value="TGFB"/>
    <property type="match status" value="1"/>
</dbReference>
<keyword evidence="3" id="KW-0964">Secreted</keyword>
<keyword evidence="6" id="KW-1015">Disulfide bond</keyword>
<comment type="subcellular location">
    <subcellularLocation>
        <location evidence="1">Secreted</location>
    </subcellularLocation>
</comment>
<dbReference type="PANTHER" id="PTHR11848">
    <property type="entry name" value="TGF-BETA FAMILY"/>
    <property type="match status" value="1"/>
</dbReference>
<dbReference type="PROSITE" id="PS00250">
    <property type="entry name" value="TGF_BETA_1"/>
    <property type="match status" value="1"/>
</dbReference>
<comment type="similarity">
    <text evidence="2 8">Belongs to the TGF-beta family.</text>
</comment>
<dbReference type="SUPFAM" id="SSF57501">
    <property type="entry name" value="Cystine-knot cytokines"/>
    <property type="match status" value="1"/>
</dbReference>
<dbReference type="FunFam" id="2.10.90.10:FF:000001">
    <property type="entry name" value="Bone morphogenetic protein 4"/>
    <property type="match status" value="1"/>
</dbReference>
<dbReference type="PANTHER" id="PTHR11848:SF270">
    <property type="entry name" value="BONE MORPHOGENETIC PROTEIN 3-LIKE"/>
    <property type="match status" value="1"/>
</dbReference>
<evidence type="ECO:0000256" key="8">
    <source>
        <dbReference type="RuleBase" id="RU000354"/>
    </source>
</evidence>
<sequence length="592" mass="67871">MGKTRLVVGFNTLVICIFLLTTGADGSREDLIQDSVRRLLGVKPGSERSVVPGKNTTLPPQYLMDLYEKYRSGHTPMQGNTVRSILPMRDPMGDGEVLIFNLTSINANEQILQSKLYLLKRRKAKSGRKKDLSNFRIKIGTLPQMTSHRYINVSLTHQKSEWHAYDITESVVQCRQSKKQDHLLGVTIEVKRPKGSYRLVPFRRLLKHNSQPFVLIFSEDNTNQTRKKPTPKRKGSRIRIHDLLSAKVDPDTLPPGDYSSDQVISSELILRKKRSFISNASYGKLKTDSFKNFYHNIYDLPLGKMNSSYEYFSDEIENSFSNSTKWVPFHGYSKFLSKKASSKPVNELENSVSERLLNTRINMLPKVLFKNIYKLPKRLSVLKDNGTKESSIYRKHRLRKRSVSTSLGLSATSHNSKEESIGTNAFQIISDKYAPRLNSSAVSLPRRQNRLRNGKKRKKKKKRRKGNRKLPFWWTRHDKNLHSQDFHKMCQKKSLVVDFEKLGWGDWIMSPKSFNAYYCSGGCSFPNIKDANPSNHAAIQSLVHAMRLGPNIPAPCCVPSETKPLTLLYFDEHNSLVLKNYPNMIVEKCACR</sequence>
<dbReference type="GO" id="GO:0005615">
    <property type="term" value="C:extracellular space"/>
    <property type="evidence" value="ECO:0007669"/>
    <property type="project" value="TreeGrafter"/>
</dbReference>
<feature type="region of interest" description="Disordered" evidence="9">
    <location>
        <begin position="439"/>
        <end position="469"/>
    </location>
</feature>
<reference evidence="12 13" key="1">
    <citation type="submission" date="2024-04" db="EMBL/GenBank/DDBJ databases">
        <authorList>
            <person name="Rising A."/>
            <person name="Reimegard J."/>
            <person name="Sonavane S."/>
            <person name="Akerstrom W."/>
            <person name="Nylinder S."/>
            <person name="Hedman E."/>
            <person name="Kallberg Y."/>
        </authorList>
    </citation>
    <scope>NUCLEOTIDE SEQUENCE [LARGE SCALE GENOMIC DNA]</scope>
</reference>
<dbReference type="InterPro" id="IPR029034">
    <property type="entry name" value="Cystine-knot_cytokine"/>
</dbReference>
<organism evidence="12 13">
    <name type="scientific">Larinioides sclopetarius</name>
    <dbReference type="NCBI Taxonomy" id="280406"/>
    <lineage>
        <taxon>Eukaryota</taxon>
        <taxon>Metazoa</taxon>
        <taxon>Ecdysozoa</taxon>
        <taxon>Arthropoda</taxon>
        <taxon>Chelicerata</taxon>
        <taxon>Arachnida</taxon>
        <taxon>Araneae</taxon>
        <taxon>Araneomorphae</taxon>
        <taxon>Entelegynae</taxon>
        <taxon>Araneoidea</taxon>
        <taxon>Araneidae</taxon>
        <taxon>Larinioides</taxon>
    </lineage>
</organism>
<gene>
    <name evidence="12" type="ORF">LARSCL_LOCUS130</name>
</gene>
<feature type="signal peptide" evidence="10">
    <location>
        <begin position="1"/>
        <end position="26"/>
    </location>
</feature>
<evidence type="ECO:0000256" key="3">
    <source>
        <dbReference type="ARBA" id="ARBA00022525"/>
    </source>
</evidence>
<protein>
    <recommendedName>
        <fullName evidence="11">TGF-beta family profile domain-containing protein</fullName>
    </recommendedName>
</protein>
<evidence type="ECO:0000259" key="11">
    <source>
        <dbReference type="PROSITE" id="PS51362"/>
    </source>
</evidence>
<evidence type="ECO:0000256" key="5">
    <source>
        <dbReference type="ARBA" id="ARBA00023030"/>
    </source>
</evidence>
<dbReference type="Proteomes" id="UP001497382">
    <property type="component" value="Unassembled WGS sequence"/>
</dbReference>
<dbReference type="PRINTS" id="PR00669">
    <property type="entry name" value="INHIBINA"/>
</dbReference>
<dbReference type="Gene3D" id="2.10.90.10">
    <property type="entry name" value="Cystine-knot cytokines"/>
    <property type="match status" value="1"/>
</dbReference>
<accession>A0AAV1YQI0</accession>
<dbReference type="PROSITE" id="PS51362">
    <property type="entry name" value="TGF_BETA_2"/>
    <property type="match status" value="1"/>
</dbReference>
<evidence type="ECO:0000256" key="10">
    <source>
        <dbReference type="SAM" id="SignalP"/>
    </source>
</evidence>
<evidence type="ECO:0000313" key="12">
    <source>
        <dbReference type="EMBL" id="CAL1260966.1"/>
    </source>
</evidence>
<evidence type="ECO:0000313" key="13">
    <source>
        <dbReference type="Proteomes" id="UP001497382"/>
    </source>
</evidence>
<evidence type="ECO:0000256" key="9">
    <source>
        <dbReference type="SAM" id="MobiDB-lite"/>
    </source>
</evidence>
<evidence type="ECO:0000256" key="2">
    <source>
        <dbReference type="ARBA" id="ARBA00006656"/>
    </source>
</evidence>
<keyword evidence="7" id="KW-0325">Glycoprotein</keyword>
<keyword evidence="4 10" id="KW-0732">Signal</keyword>